<proteinExistence type="inferred from homology"/>
<dbReference type="FunFam" id="3.40.640.10:FF:000013">
    <property type="entry name" value="4-aminobutyrate aminotransferase"/>
    <property type="match status" value="1"/>
</dbReference>
<name>A0A7C4RSX5_9BACT</name>
<sequence>MKRPTQRTEIPGPKAREWISRDGKILSPSLPREYPLVALRGRGQWIEDIDGNEYLDFTSGIAVCNTGHCHPEIVKAIQEQAAQLIHMCGSDFYHLPMIRIAERLAAMAPGTFEKRVLLANSGAEAVEAGFKLSRWHSGRDKAIAFLGAFHGRTMGALSLTASKAVQRKGFSSFVPGIHHVPYAHCYRCAFRLTYPSCDFECVRFIEAHLFRTILPAEEVAVIVIEPIQGEGGYVVPPPGYHERLKRLAETYGILYMVDEIQTGMGRTGKLFAMEHFGVAADLVTMAKGIASGMPLSALVARAEVMDWTRGAHGSTYGGNPLACAAALASLDVLQAGLIENADRMGRRLRDGLEALSGRYECMGDVRGLGLMQAVEFVTDRIRKTPDKILRDQVLYDCFQKGLLLLSCGESVIRFCPPLMVSAEDIDVALEIFESVVKAHSG</sequence>
<dbReference type="PANTHER" id="PTHR11986:SF58">
    <property type="entry name" value="LEUCINE_METHIONINE RACEMASE"/>
    <property type="match status" value="1"/>
</dbReference>
<dbReference type="PROSITE" id="PS00600">
    <property type="entry name" value="AA_TRANSFER_CLASS_3"/>
    <property type="match status" value="1"/>
</dbReference>
<keyword evidence="5 6" id="KW-0663">Pyridoxal phosphate</keyword>
<keyword evidence="4 7" id="KW-0808">Transferase</keyword>
<accession>A0A7C4RSX5</accession>
<dbReference type="SUPFAM" id="SSF53383">
    <property type="entry name" value="PLP-dependent transferases"/>
    <property type="match status" value="1"/>
</dbReference>
<dbReference type="NCBIfam" id="NF004426">
    <property type="entry name" value="PRK05769.1"/>
    <property type="match status" value="1"/>
</dbReference>
<keyword evidence="3 7" id="KW-0032">Aminotransferase</keyword>
<evidence type="ECO:0000313" key="7">
    <source>
        <dbReference type="EMBL" id="HGU33344.1"/>
    </source>
</evidence>
<gene>
    <name evidence="7" type="ORF">ENS29_10875</name>
</gene>
<dbReference type="InterPro" id="IPR049704">
    <property type="entry name" value="Aminotrans_3_PPA_site"/>
</dbReference>
<dbReference type="CDD" id="cd00610">
    <property type="entry name" value="OAT_like"/>
    <property type="match status" value="1"/>
</dbReference>
<dbReference type="AlphaFoldDB" id="A0A7C4RSX5"/>
<reference evidence="7" key="1">
    <citation type="journal article" date="2020" name="mSystems">
        <title>Genome- and Community-Level Interaction Insights into Carbon Utilization and Element Cycling Functions of Hydrothermarchaeota in Hydrothermal Sediment.</title>
        <authorList>
            <person name="Zhou Z."/>
            <person name="Liu Y."/>
            <person name="Xu W."/>
            <person name="Pan J."/>
            <person name="Luo Z.H."/>
            <person name="Li M."/>
        </authorList>
    </citation>
    <scope>NUCLEOTIDE SEQUENCE [LARGE SCALE GENOMIC DNA]</scope>
    <source>
        <strain evidence="7">SpSt-477</strain>
    </source>
</reference>
<evidence type="ECO:0000256" key="1">
    <source>
        <dbReference type="ARBA" id="ARBA00001933"/>
    </source>
</evidence>
<evidence type="ECO:0000256" key="6">
    <source>
        <dbReference type="RuleBase" id="RU003560"/>
    </source>
</evidence>
<comment type="caution">
    <text evidence="7">The sequence shown here is derived from an EMBL/GenBank/DDBJ whole genome shotgun (WGS) entry which is preliminary data.</text>
</comment>
<dbReference type="Pfam" id="PF00202">
    <property type="entry name" value="Aminotran_3"/>
    <property type="match status" value="1"/>
</dbReference>
<dbReference type="InterPro" id="IPR015422">
    <property type="entry name" value="PyrdxlP-dep_Trfase_small"/>
</dbReference>
<dbReference type="GO" id="GO:0030170">
    <property type="term" value="F:pyridoxal phosphate binding"/>
    <property type="evidence" value="ECO:0007669"/>
    <property type="project" value="InterPro"/>
</dbReference>
<dbReference type="Gene3D" id="3.40.640.10">
    <property type="entry name" value="Type I PLP-dependent aspartate aminotransferase-like (Major domain)"/>
    <property type="match status" value="1"/>
</dbReference>
<comment type="similarity">
    <text evidence="2 6">Belongs to the class-III pyridoxal-phosphate-dependent aminotransferase family.</text>
</comment>
<dbReference type="InterPro" id="IPR015424">
    <property type="entry name" value="PyrdxlP-dep_Trfase"/>
</dbReference>
<dbReference type="Gene3D" id="3.90.1150.10">
    <property type="entry name" value="Aspartate Aminotransferase, domain 1"/>
    <property type="match status" value="1"/>
</dbReference>
<protein>
    <submittedName>
        <fullName evidence="7">Acetyl ornithine aminotransferase family protein</fullName>
    </submittedName>
</protein>
<organism evidence="7">
    <name type="scientific">Desulfatirhabdium butyrativorans</name>
    <dbReference type="NCBI Taxonomy" id="340467"/>
    <lineage>
        <taxon>Bacteria</taxon>
        <taxon>Pseudomonadati</taxon>
        <taxon>Thermodesulfobacteriota</taxon>
        <taxon>Desulfobacteria</taxon>
        <taxon>Desulfobacterales</taxon>
        <taxon>Desulfatirhabdiaceae</taxon>
        <taxon>Desulfatirhabdium</taxon>
    </lineage>
</organism>
<dbReference type="InterPro" id="IPR050103">
    <property type="entry name" value="Class-III_PLP-dep_AT"/>
</dbReference>
<dbReference type="InterPro" id="IPR005814">
    <property type="entry name" value="Aminotrans_3"/>
</dbReference>
<comment type="cofactor">
    <cofactor evidence="1">
        <name>pyridoxal 5'-phosphate</name>
        <dbReference type="ChEBI" id="CHEBI:597326"/>
    </cofactor>
</comment>
<dbReference type="InterPro" id="IPR015421">
    <property type="entry name" value="PyrdxlP-dep_Trfase_major"/>
</dbReference>
<dbReference type="GO" id="GO:0008483">
    <property type="term" value="F:transaminase activity"/>
    <property type="evidence" value="ECO:0007669"/>
    <property type="project" value="UniProtKB-KW"/>
</dbReference>
<evidence type="ECO:0000256" key="4">
    <source>
        <dbReference type="ARBA" id="ARBA00022679"/>
    </source>
</evidence>
<evidence type="ECO:0000256" key="3">
    <source>
        <dbReference type="ARBA" id="ARBA00022576"/>
    </source>
</evidence>
<dbReference type="PIRSF" id="PIRSF000521">
    <property type="entry name" value="Transaminase_4ab_Lys_Orn"/>
    <property type="match status" value="1"/>
</dbReference>
<evidence type="ECO:0000256" key="5">
    <source>
        <dbReference type="ARBA" id="ARBA00022898"/>
    </source>
</evidence>
<dbReference type="PANTHER" id="PTHR11986">
    <property type="entry name" value="AMINOTRANSFERASE CLASS III"/>
    <property type="match status" value="1"/>
</dbReference>
<evidence type="ECO:0000256" key="2">
    <source>
        <dbReference type="ARBA" id="ARBA00008954"/>
    </source>
</evidence>
<dbReference type="EMBL" id="DSUH01000248">
    <property type="protein sequence ID" value="HGU33344.1"/>
    <property type="molecule type" value="Genomic_DNA"/>
</dbReference>
<dbReference type="GO" id="GO:0042802">
    <property type="term" value="F:identical protein binding"/>
    <property type="evidence" value="ECO:0007669"/>
    <property type="project" value="TreeGrafter"/>
</dbReference>